<dbReference type="InterPro" id="IPR037185">
    <property type="entry name" value="EmrE-like"/>
</dbReference>
<accession>A0A385C1D3</accession>
<dbReference type="InterPro" id="IPR000620">
    <property type="entry name" value="EamA_dom"/>
</dbReference>
<dbReference type="InterPro" id="IPR050638">
    <property type="entry name" value="AA-Vitamin_Transporters"/>
</dbReference>
<evidence type="ECO:0000256" key="2">
    <source>
        <dbReference type="ARBA" id="ARBA00007362"/>
    </source>
</evidence>
<evidence type="ECO:0000256" key="5">
    <source>
        <dbReference type="ARBA" id="ARBA00023136"/>
    </source>
</evidence>
<dbReference type="OrthoDB" id="2352272at2"/>
<keyword evidence="3" id="KW-0812">Transmembrane</keyword>
<dbReference type="GO" id="GO:0016020">
    <property type="term" value="C:membrane"/>
    <property type="evidence" value="ECO:0007669"/>
    <property type="project" value="UniProtKB-SubCell"/>
</dbReference>
<gene>
    <name evidence="6" type="ORF">CDG68_21245</name>
</gene>
<dbReference type="AlphaFoldDB" id="A0A385C1D3"/>
<evidence type="ECO:0000256" key="4">
    <source>
        <dbReference type="ARBA" id="ARBA00022989"/>
    </source>
</evidence>
<evidence type="ECO:0000256" key="3">
    <source>
        <dbReference type="ARBA" id="ARBA00022692"/>
    </source>
</evidence>
<evidence type="ECO:0000313" key="7">
    <source>
        <dbReference type="Proteomes" id="UP000279962"/>
    </source>
</evidence>
<organism evidence="6 7">
    <name type="scientific">Acinetobacter wuhouensis</name>
    <dbReference type="NCBI Taxonomy" id="1879050"/>
    <lineage>
        <taxon>Bacteria</taxon>
        <taxon>Pseudomonadati</taxon>
        <taxon>Pseudomonadota</taxon>
        <taxon>Gammaproteobacteria</taxon>
        <taxon>Moraxellales</taxon>
        <taxon>Moraxellaceae</taxon>
        <taxon>Acinetobacter</taxon>
    </lineage>
</organism>
<comment type="similarity">
    <text evidence="2">Belongs to the EamA transporter family.</text>
</comment>
<keyword evidence="5" id="KW-0472">Membrane</keyword>
<name>A0A385C1D3_9GAMM</name>
<dbReference type="STRING" id="1879050.GCA_001696605_00271"/>
<dbReference type="KEGG" id="awu:BEN71_01495"/>
<dbReference type="Proteomes" id="UP000279962">
    <property type="component" value="Chromosome"/>
</dbReference>
<evidence type="ECO:0000256" key="1">
    <source>
        <dbReference type="ARBA" id="ARBA00004141"/>
    </source>
</evidence>
<dbReference type="PANTHER" id="PTHR32322:SF2">
    <property type="entry name" value="EAMA DOMAIN-CONTAINING PROTEIN"/>
    <property type="match status" value="1"/>
</dbReference>
<dbReference type="Pfam" id="PF00892">
    <property type="entry name" value="EamA"/>
    <property type="match status" value="2"/>
</dbReference>
<reference evidence="6 7" key="1">
    <citation type="submission" date="2018-10" db="EMBL/GenBank/DDBJ databases">
        <title>The complete genome of Acinetobacter wuhouensis strain WCHAW010062.</title>
        <authorList>
            <person name="Hu Y."/>
            <person name="Long H."/>
            <person name="Feng Y."/>
            <person name="Zong Z."/>
        </authorList>
    </citation>
    <scope>NUCLEOTIDE SEQUENCE [LARGE SCALE GENOMIC DNA]</scope>
    <source>
        <strain evidence="6 7">WCHAW010062</strain>
    </source>
</reference>
<comment type="subcellular location">
    <subcellularLocation>
        <location evidence="1">Membrane</location>
        <topology evidence="1">Multi-pass membrane protein</topology>
    </subcellularLocation>
</comment>
<dbReference type="SUPFAM" id="SSF103481">
    <property type="entry name" value="Multidrug resistance efflux transporter EmrE"/>
    <property type="match status" value="2"/>
</dbReference>
<proteinExistence type="inferred from homology"/>
<keyword evidence="4" id="KW-1133">Transmembrane helix</keyword>
<dbReference type="RefSeq" id="WP_068972981.1">
    <property type="nucleotide sequence ID" value="NZ_CP031716.1"/>
</dbReference>
<dbReference type="EMBL" id="CP033133">
    <property type="protein sequence ID" value="AYO56001.1"/>
    <property type="molecule type" value="Genomic_DNA"/>
</dbReference>
<sequence>MNVLLYFSVVIIWGTTWIAIKLQHGQFSPVIGVFWRFLIAAMIIFIGLLLTKKLKALNLWDHLFCALQGLCIFGFNFICFYSAVAYINSGLESVIFSMAILFNAFNNKLFFQQKISFYFIPASILGLAGIVALFWHDLFTAHLNSKILLGIGLCMLGTYGFSLGNMISIRHQKRGLDVLSTNAYGMLYGSVTMLLIGLITQQDFFPTITLQGLFALGYLSIFGTIIGFTLYFILIGRIGAGKAAYSTLLFPLVALSISTIWENYHWYTLSCIGVFLILFGNYILFAQPKWLSKLNSHQGESRKV</sequence>
<dbReference type="PANTHER" id="PTHR32322">
    <property type="entry name" value="INNER MEMBRANE TRANSPORTER"/>
    <property type="match status" value="1"/>
</dbReference>
<protein>
    <submittedName>
        <fullName evidence="6">DMT family transporter</fullName>
    </submittedName>
</protein>
<evidence type="ECO:0000313" key="6">
    <source>
        <dbReference type="EMBL" id="AYO56001.1"/>
    </source>
</evidence>